<dbReference type="GeneID" id="11532196"/>
<dbReference type="PANTHER" id="PTHR28076:SF1">
    <property type="entry name" value="PROSPORE MEMBRANE ADAPTER PROTEIN SPO71"/>
    <property type="match status" value="1"/>
</dbReference>
<accession>G8BMZ3</accession>
<dbReference type="RefSeq" id="XP_003683705.1">
    <property type="nucleotide sequence ID" value="XM_003683657.1"/>
</dbReference>
<feature type="domain" description="Sporulation-specific protein 71 N-terminal" evidence="1">
    <location>
        <begin position="25"/>
        <end position="89"/>
    </location>
</feature>
<organism evidence="2 3">
    <name type="scientific">Tetrapisispora phaffii (strain ATCC 24235 / CBS 4417 / NBRC 1672 / NRRL Y-8282 / UCD 70-5)</name>
    <name type="common">Yeast</name>
    <name type="synonym">Fabospora phaffii</name>
    <dbReference type="NCBI Taxonomy" id="1071381"/>
    <lineage>
        <taxon>Eukaryota</taxon>
        <taxon>Fungi</taxon>
        <taxon>Dikarya</taxon>
        <taxon>Ascomycota</taxon>
        <taxon>Saccharomycotina</taxon>
        <taxon>Saccharomycetes</taxon>
        <taxon>Saccharomycetales</taxon>
        <taxon>Saccharomycetaceae</taxon>
        <taxon>Tetrapisispora</taxon>
    </lineage>
</organism>
<dbReference type="SMART" id="SM01316">
    <property type="entry name" value="Spo7_2_N"/>
    <property type="match status" value="1"/>
</dbReference>
<sequence>MKSPSPYEDLDYLKNIGYNKKDILEIINLPKNSYTANRLLYLTPKELSKHEVTTLLGDVPKDIKMNKGFRRNLNISQLFKRKQASINIKYVKQRTVATLNNTTDTGKVHNSKNITFLPTISESESKPLLKKVNVDKDNAINYRRIHSRNNKKLGRYNKNGNKLLNPRIDKISSKNIIDNESQSYFTANNITSEIIGKLEQSNNLVNKRSINSLKTYGESIESLPRDPGSESDYHFNLKSICEFNNHPSSQHVDTRSYIIDKDYLNVLEPKPMSPTKNELDVLLNNENKRKPVFTTSNRHNSSHNVKIVSMSSNKDSEKYVPKFHLKEKVMVIVMASDAYPCHVNEFGDIKPLKTRVLERWKEYLLKVKSTCKNSILDVQFSKTDKNSSIIEEFTSDNSLDDNFCINFSISKPSQIQLYGTLDKTLCIQRNRDNNNEKKKENKFRQDCLYIICFRTRQSALVWYKSIHDYFGVNNICTDVSLYIPSLKITLKINFNELYMQYLRKEEIKNQETLKLMRTKHGYFTIPSPIIKYLNVVIFERLLKNNTSLKDKIWDRKHLPFGLSFKFYDRLEWFPETLSTLLFEKNISKKGFCLEFRKFNDTSSNLTEHRQLNKFINPVPVEGFIINIVDMKNYSSQNVIASLKYLYGVTMDNLLILVPSQKATPPETFNEWRKRTCLKLSEEVYSEHRYSQASSDFNPFPLGASGNISWLKLSVLNYEFEVYDTYAEEGFKRKVYNVVNSESVLLLDDICDIYVCNGEKFNYSKRSLKSLLMCSYRLWGDRNNMKNILASMVILVNKTGKEFKFLAQNPEVAEKWVTHLRLIQDHWKRYTLSRKRSILTLRNRNIQFLNLSETEESNINNTTQKWILNRGISNARIYNIRSFAMLNPILHQGYICQKKNKYSTYDTFFAILIPGFIILFELFTRSISGFSKDEMIKKCKLIIPLKGSYIYSGNITGLDFGQKRQQHNYTNPSESAMPRACSDGWKSHDTELCRTFVLWFSCTNFSASDNICQGYENSFLNNKSSLDKLSQNVYQENIENVNKRSQRMKHSNKSAIFLTKLRQDKDLWVLAIQYELDRLNN</sequence>
<dbReference type="PANTHER" id="PTHR28076">
    <property type="entry name" value="SPORULATION-SPECIFIC PROTEIN 71"/>
    <property type="match status" value="1"/>
</dbReference>
<protein>
    <recommendedName>
        <fullName evidence="1">Sporulation-specific protein 71 N-terminal domain-containing protein</fullName>
    </recommendedName>
</protein>
<evidence type="ECO:0000313" key="2">
    <source>
        <dbReference type="EMBL" id="CCE61271.1"/>
    </source>
</evidence>
<proteinExistence type="predicted"/>
<dbReference type="KEGG" id="tpf:TPHA_0A01880"/>
<keyword evidence="3" id="KW-1185">Reference proteome</keyword>
<evidence type="ECO:0000259" key="1">
    <source>
        <dbReference type="SMART" id="SM01316"/>
    </source>
</evidence>
<dbReference type="OrthoDB" id="5579281at2759"/>
<dbReference type="EMBL" id="HE612856">
    <property type="protein sequence ID" value="CCE61271.1"/>
    <property type="molecule type" value="Genomic_DNA"/>
</dbReference>
<dbReference type="InterPro" id="IPR040345">
    <property type="entry name" value="Mug56/Spo71"/>
</dbReference>
<dbReference type="InterPro" id="IPR039486">
    <property type="entry name" value="Mug56/Spo71_PH"/>
</dbReference>
<dbReference type="eggNOG" id="ENOG502QRAT">
    <property type="taxonomic scope" value="Eukaryota"/>
</dbReference>
<name>G8BMZ3_TETPH</name>
<gene>
    <name evidence="2" type="primary">TPHA0A01880</name>
    <name evidence="2" type="ordered locus">TPHA_0A01880</name>
</gene>
<dbReference type="InterPro" id="IPR029217">
    <property type="entry name" value="Spo7_2_N"/>
</dbReference>
<reference evidence="2 3" key="1">
    <citation type="journal article" date="2011" name="Proc. Natl. Acad. Sci. U.S.A.">
        <title>Evolutionary erosion of yeast sex chromosomes by mating-type switching accidents.</title>
        <authorList>
            <person name="Gordon J.L."/>
            <person name="Armisen D."/>
            <person name="Proux-Wera E."/>
            <person name="Oheigeartaigh S.S."/>
            <person name="Byrne K.P."/>
            <person name="Wolfe K.H."/>
        </authorList>
    </citation>
    <scope>NUCLEOTIDE SEQUENCE [LARGE SCALE GENOMIC DNA]</scope>
    <source>
        <strain evidence="3">ATCC 24235 / CBS 4417 / NBRC 1672 / NRRL Y-8282 / UCD 70-5</strain>
    </source>
</reference>
<dbReference type="Pfam" id="PF15404">
    <property type="entry name" value="PH_4"/>
    <property type="match status" value="1"/>
</dbReference>
<dbReference type="InterPro" id="IPR057379">
    <property type="entry name" value="PH_SPO71"/>
</dbReference>
<dbReference type="OMA" id="GKSMVFM"/>
<dbReference type="Proteomes" id="UP000005666">
    <property type="component" value="Chromosome 1"/>
</dbReference>
<dbReference type="GO" id="GO:0005628">
    <property type="term" value="C:prospore membrane"/>
    <property type="evidence" value="ECO:0007669"/>
    <property type="project" value="TreeGrafter"/>
</dbReference>
<dbReference type="Pfam" id="PF15407">
    <property type="entry name" value="Spo7_2_N"/>
    <property type="match status" value="1"/>
</dbReference>
<dbReference type="HOGENOM" id="CLU_003938_1_0_1"/>
<dbReference type="AlphaFoldDB" id="G8BMZ3"/>
<evidence type="ECO:0000313" key="3">
    <source>
        <dbReference type="Proteomes" id="UP000005666"/>
    </source>
</evidence>
<dbReference type="Pfam" id="PF23207">
    <property type="entry name" value="PH_SPO71"/>
    <property type="match status" value="1"/>
</dbReference>
<dbReference type="STRING" id="1071381.G8BMZ3"/>
<dbReference type="GO" id="GO:1902657">
    <property type="term" value="P:protein localization to prospore membrane"/>
    <property type="evidence" value="ECO:0007669"/>
    <property type="project" value="InterPro"/>
</dbReference>